<feature type="binding site" evidence="5">
    <location>
        <position position="107"/>
    </location>
    <ligand>
        <name>ATP</name>
        <dbReference type="ChEBI" id="CHEBI:30616"/>
    </ligand>
</feature>
<dbReference type="InterPro" id="IPR005811">
    <property type="entry name" value="SUCC_ACL_C"/>
</dbReference>
<dbReference type="FunFam" id="3.30.1490.20:FF:000002">
    <property type="entry name" value="Succinate--CoA ligase [ADP-forming] subunit beta"/>
    <property type="match status" value="1"/>
</dbReference>
<keyword evidence="5" id="KW-0816">Tricarboxylic acid cycle</keyword>
<dbReference type="InterPro" id="IPR013815">
    <property type="entry name" value="ATP_grasp_subdomain_1"/>
</dbReference>
<keyword evidence="1 5" id="KW-0436">Ligase</keyword>
<dbReference type="PANTHER" id="PTHR11815">
    <property type="entry name" value="SUCCINYL-COA SYNTHETASE BETA CHAIN"/>
    <property type="match status" value="1"/>
</dbReference>
<dbReference type="SUPFAM" id="SSF56059">
    <property type="entry name" value="Glutathione synthetase ATP-binding domain-like"/>
    <property type="match status" value="1"/>
</dbReference>
<reference evidence="9 10" key="1">
    <citation type="submission" date="2018-06" db="EMBL/GenBank/DDBJ databases">
        <title>Complete Genome Sequence of Desulfobacter hydrogenophilus (DSM3380).</title>
        <authorList>
            <person name="Marietou A."/>
            <person name="Schreiber L."/>
            <person name="Marshall I."/>
            <person name="Jorgensen B."/>
        </authorList>
    </citation>
    <scope>NUCLEOTIDE SEQUENCE [LARGE SCALE GENOMIC DNA]</scope>
    <source>
        <strain evidence="9 10">DSM 3380</strain>
    </source>
</reference>
<dbReference type="GO" id="GO:0000287">
    <property type="term" value="F:magnesium ion binding"/>
    <property type="evidence" value="ECO:0007669"/>
    <property type="project" value="UniProtKB-UniRule"/>
</dbReference>
<dbReference type="Gene3D" id="3.30.470.20">
    <property type="entry name" value="ATP-grasp fold, B domain"/>
    <property type="match status" value="1"/>
</dbReference>
<accession>A0A328FK35</accession>
<dbReference type="UniPathway" id="UPA00223">
    <property type="reaction ID" value="UER00999"/>
</dbReference>
<dbReference type="NCBIfam" id="TIGR01016">
    <property type="entry name" value="sucCoAbeta"/>
    <property type="match status" value="1"/>
</dbReference>
<dbReference type="FunFam" id="3.40.50.261:FF:000001">
    <property type="entry name" value="Succinate--CoA ligase [ADP-forming] subunit beta"/>
    <property type="match status" value="1"/>
</dbReference>
<dbReference type="GO" id="GO:0006099">
    <property type="term" value="P:tricarboxylic acid cycle"/>
    <property type="evidence" value="ECO:0007669"/>
    <property type="project" value="UniProtKB-UniRule"/>
</dbReference>
<dbReference type="Pfam" id="PF08442">
    <property type="entry name" value="ATP-grasp_2"/>
    <property type="match status" value="1"/>
</dbReference>
<keyword evidence="5" id="KW-0067">ATP-binding</keyword>
<dbReference type="GO" id="GO:0004775">
    <property type="term" value="F:succinate-CoA ligase (ADP-forming) activity"/>
    <property type="evidence" value="ECO:0007669"/>
    <property type="project" value="UniProtKB-UniRule"/>
</dbReference>
<sequence length="388" mass="42269">MKLHEYQAKEMLRLSGIETPFGMVAETADEVEPLLEQMNISRGLVKAQVYAGGRGKAGGVKFFESVAQAREITDSMLQTTLVTKQTGPNGELISKVLLEQPVEIAQEFYLAFLIDRANSCPIMFVSSEGGMEFEEVAKKFPDKILTLALCDDSDFRALARQINRIFQLDKEPFENLVGLIEKLYHIFVDNDCTLLEINPLALCVEGGRLLPLDCKVNIDSNARFRQKKWWTFFNNELNEHEQAAAKYGLKYIKLDGNVGCMVNGAGLAMATMDTILANGHAPANFLDVGGSASEEAVTQALKIITSDPNVKSILINIFGGIMKCDIIAQGIVNAMKSTGVELPLVVRLEGTNKEEGLQIIKDSGLAITSADSLAEGARLATAAAATED</sequence>
<comment type="catalytic activity">
    <reaction evidence="5">
        <text>GTP + succinate + CoA = succinyl-CoA + GDP + phosphate</text>
        <dbReference type="Rhea" id="RHEA:22120"/>
        <dbReference type="ChEBI" id="CHEBI:30031"/>
        <dbReference type="ChEBI" id="CHEBI:37565"/>
        <dbReference type="ChEBI" id="CHEBI:43474"/>
        <dbReference type="ChEBI" id="CHEBI:57287"/>
        <dbReference type="ChEBI" id="CHEBI:57292"/>
        <dbReference type="ChEBI" id="CHEBI:58189"/>
    </reaction>
</comment>
<reference evidence="8 11" key="2">
    <citation type="submission" date="2019-02" db="EMBL/GenBank/DDBJ databases">
        <title>Complete genome sequence of Desulfobacter hydrogenophilus AcRS1.</title>
        <authorList>
            <person name="Marietou A."/>
            <person name="Lund M.B."/>
            <person name="Marshall I.P.G."/>
            <person name="Schreiber L."/>
            <person name="Jorgensen B."/>
        </authorList>
    </citation>
    <scope>NUCLEOTIDE SEQUENCE [LARGE SCALE GENOMIC DNA]</scope>
    <source>
        <strain evidence="8 11">AcRS1</strain>
    </source>
</reference>
<feature type="domain" description="ATP-citrate synthase/succinyl-CoA ligase C-terminal" evidence="6">
    <location>
        <begin position="261"/>
        <end position="378"/>
    </location>
</feature>
<keyword evidence="2 5" id="KW-0479">Metal-binding</keyword>
<gene>
    <name evidence="5" type="primary">sucC</name>
    <name evidence="9" type="ORF">DO021_00025</name>
    <name evidence="8" type="ORF">EYB58_08045</name>
</gene>
<comment type="pathway">
    <text evidence="5">Carbohydrate metabolism; tricarboxylic acid cycle; succinate from succinyl-CoA (ligase route): step 1/1.</text>
</comment>
<evidence type="ECO:0000256" key="5">
    <source>
        <dbReference type="HAMAP-Rule" id="MF_00558"/>
    </source>
</evidence>
<proteinExistence type="inferred from homology"/>
<evidence type="ECO:0000256" key="4">
    <source>
        <dbReference type="ARBA" id="ARBA00022842"/>
    </source>
</evidence>
<dbReference type="InterPro" id="IPR013650">
    <property type="entry name" value="ATP-grasp_succ-CoA_synth-type"/>
</dbReference>
<comment type="similarity">
    <text evidence="5">Belongs to the succinate/malate CoA ligase beta subunit family.</text>
</comment>
<dbReference type="RefSeq" id="WP_111952479.1">
    <property type="nucleotide sequence ID" value="NZ_CP036313.1"/>
</dbReference>
<feature type="binding site" evidence="5">
    <location>
        <position position="198"/>
    </location>
    <ligand>
        <name>Mg(2+)</name>
        <dbReference type="ChEBI" id="CHEBI:18420"/>
    </ligand>
</feature>
<comment type="catalytic activity">
    <reaction evidence="5">
        <text>succinate + ATP + CoA = succinyl-CoA + ADP + phosphate</text>
        <dbReference type="Rhea" id="RHEA:17661"/>
        <dbReference type="ChEBI" id="CHEBI:30031"/>
        <dbReference type="ChEBI" id="CHEBI:30616"/>
        <dbReference type="ChEBI" id="CHEBI:43474"/>
        <dbReference type="ChEBI" id="CHEBI:57287"/>
        <dbReference type="ChEBI" id="CHEBI:57292"/>
        <dbReference type="ChEBI" id="CHEBI:456216"/>
        <dbReference type="EC" id="6.2.1.5"/>
    </reaction>
</comment>
<dbReference type="Proteomes" id="UP000293902">
    <property type="component" value="Chromosome"/>
</dbReference>
<evidence type="ECO:0000313" key="11">
    <source>
        <dbReference type="Proteomes" id="UP000293902"/>
    </source>
</evidence>
<evidence type="ECO:0000256" key="1">
    <source>
        <dbReference type="ARBA" id="ARBA00022598"/>
    </source>
</evidence>
<dbReference type="GO" id="GO:0042709">
    <property type="term" value="C:succinate-CoA ligase complex"/>
    <property type="evidence" value="ECO:0007669"/>
    <property type="project" value="TreeGrafter"/>
</dbReference>
<dbReference type="InterPro" id="IPR005809">
    <property type="entry name" value="Succ_CoA_ligase-like_bsu"/>
</dbReference>
<organism evidence="9 10">
    <name type="scientific">Desulfobacter hydrogenophilus</name>
    <dbReference type="NCBI Taxonomy" id="2291"/>
    <lineage>
        <taxon>Bacteria</taxon>
        <taxon>Pseudomonadati</taxon>
        <taxon>Thermodesulfobacteriota</taxon>
        <taxon>Desulfobacteria</taxon>
        <taxon>Desulfobacterales</taxon>
        <taxon>Desulfobacteraceae</taxon>
        <taxon>Desulfobacter</taxon>
    </lineage>
</organism>
<feature type="binding site" evidence="5">
    <location>
        <position position="263"/>
    </location>
    <ligand>
        <name>substrate</name>
        <note>ligand shared with subunit alpha</note>
    </ligand>
</feature>
<feature type="domain" description="ATP-grasp fold succinyl-CoA synthetase-type" evidence="7">
    <location>
        <begin position="2"/>
        <end position="201"/>
    </location>
</feature>
<dbReference type="InterPro" id="IPR016102">
    <property type="entry name" value="Succinyl-CoA_synth-like"/>
</dbReference>
<dbReference type="OrthoDB" id="9802602at2"/>
<feature type="binding site" evidence="5">
    <location>
        <begin position="53"/>
        <end position="55"/>
    </location>
    <ligand>
        <name>ATP</name>
        <dbReference type="ChEBI" id="CHEBI:30616"/>
    </ligand>
</feature>
<keyword evidence="11" id="KW-1185">Reference proteome</keyword>
<comment type="cofactor">
    <cofactor evidence="5">
        <name>Mg(2+)</name>
        <dbReference type="ChEBI" id="CHEBI:18420"/>
    </cofactor>
    <text evidence="5">Binds 1 Mg(2+) ion per subunit.</text>
</comment>
<dbReference type="AlphaFoldDB" id="A0A328FK35"/>
<dbReference type="GO" id="GO:0005524">
    <property type="term" value="F:ATP binding"/>
    <property type="evidence" value="ECO:0007669"/>
    <property type="project" value="UniProtKB-UniRule"/>
</dbReference>
<evidence type="ECO:0000256" key="3">
    <source>
        <dbReference type="ARBA" id="ARBA00022741"/>
    </source>
</evidence>
<keyword evidence="3 5" id="KW-0547">Nucleotide-binding</keyword>
<dbReference type="Gene3D" id="3.30.1490.20">
    <property type="entry name" value="ATP-grasp fold, A domain"/>
    <property type="match status" value="1"/>
</dbReference>
<feature type="binding site" evidence="5">
    <location>
        <position position="99"/>
    </location>
    <ligand>
        <name>ATP</name>
        <dbReference type="ChEBI" id="CHEBI:30616"/>
    </ligand>
</feature>
<feature type="binding site" evidence="5">
    <location>
        <begin position="320"/>
        <end position="322"/>
    </location>
    <ligand>
        <name>substrate</name>
        <note>ligand shared with subunit alpha</note>
    </ligand>
</feature>
<feature type="binding site" evidence="5">
    <location>
        <position position="213"/>
    </location>
    <ligand>
        <name>Mg(2+)</name>
        <dbReference type="ChEBI" id="CHEBI:18420"/>
    </ligand>
</feature>
<evidence type="ECO:0000313" key="9">
    <source>
        <dbReference type="EMBL" id="RAM03852.1"/>
    </source>
</evidence>
<evidence type="ECO:0000259" key="6">
    <source>
        <dbReference type="Pfam" id="PF00549"/>
    </source>
</evidence>
<dbReference type="SUPFAM" id="SSF52210">
    <property type="entry name" value="Succinyl-CoA synthetase domains"/>
    <property type="match status" value="1"/>
</dbReference>
<dbReference type="EMBL" id="QLNI01000001">
    <property type="protein sequence ID" value="RAM03852.1"/>
    <property type="molecule type" value="Genomic_DNA"/>
</dbReference>
<dbReference type="PANTHER" id="PTHR11815:SF10">
    <property type="entry name" value="SUCCINATE--COA LIGASE [GDP-FORMING] SUBUNIT BETA, MITOCHONDRIAL"/>
    <property type="match status" value="1"/>
</dbReference>
<feature type="binding site" evidence="5">
    <location>
        <position position="46"/>
    </location>
    <ligand>
        <name>ATP</name>
        <dbReference type="ChEBI" id="CHEBI:30616"/>
    </ligand>
</feature>
<name>A0A328FK35_9BACT</name>
<feature type="binding site" evidence="5">
    <location>
        <position position="102"/>
    </location>
    <ligand>
        <name>ATP</name>
        <dbReference type="ChEBI" id="CHEBI:30616"/>
    </ligand>
</feature>
<dbReference type="Pfam" id="PF00549">
    <property type="entry name" value="Ligase_CoA"/>
    <property type="match status" value="1"/>
</dbReference>
<evidence type="ECO:0000313" key="10">
    <source>
        <dbReference type="Proteomes" id="UP000248798"/>
    </source>
</evidence>
<evidence type="ECO:0000313" key="8">
    <source>
        <dbReference type="EMBL" id="QBH12868.1"/>
    </source>
</evidence>
<dbReference type="EC" id="6.2.1.5" evidence="5"/>
<dbReference type="HAMAP" id="MF_00558">
    <property type="entry name" value="Succ_CoA_beta"/>
    <property type="match status" value="1"/>
</dbReference>
<protein>
    <recommendedName>
        <fullName evidence="5">Succinate--CoA ligase [ADP-forming] subunit beta</fullName>
        <ecNumber evidence="5">6.2.1.5</ecNumber>
    </recommendedName>
    <alternativeName>
        <fullName evidence="5">Succinyl-CoA synthetase subunit beta</fullName>
        <shortName evidence="5">SCS-beta</shortName>
    </alternativeName>
</protein>
<dbReference type="Proteomes" id="UP000248798">
    <property type="component" value="Unassembled WGS sequence"/>
</dbReference>
<dbReference type="GO" id="GO:0006104">
    <property type="term" value="P:succinyl-CoA metabolic process"/>
    <property type="evidence" value="ECO:0007669"/>
    <property type="project" value="TreeGrafter"/>
</dbReference>
<dbReference type="Gene3D" id="3.40.50.261">
    <property type="entry name" value="Succinyl-CoA synthetase domains"/>
    <property type="match status" value="1"/>
</dbReference>
<comment type="function">
    <text evidence="5">Succinyl-CoA synthetase functions in the citric acid cycle (TCA), coupling the hydrolysis of succinyl-CoA to the synthesis of either ATP or GTP and thus represents the only step of substrate-level phosphorylation in the TCA. The beta subunit provides nucleotide specificity of the enzyme and binds the substrate succinate, while the binding sites for coenzyme A and phosphate are found in the alpha subunit.</text>
</comment>
<comment type="subunit">
    <text evidence="5">Heterotetramer of two alpha and two beta subunits.</text>
</comment>
<dbReference type="NCBIfam" id="NF001913">
    <property type="entry name" value="PRK00696.1"/>
    <property type="match status" value="1"/>
</dbReference>
<evidence type="ECO:0000259" key="7">
    <source>
        <dbReference type="Pfam" id="PF08442"/>
    </source>
</evidence>
<dbReference type="PIRSF" id="PIRSF001554">
    <property type="entry name" value="SucCS_beta"/>
    <property type="match status" value="1"/>
</dbReference>
<dbReference type="EMBL" id="CP036313">
    <property type="protein sequence ID" value="QBH12868.1"/>
    <property type="molecule type" value="Genomic_DNA"/>
</dbReference>
<keyword evidence="4 5" id="KW-0460">Magnesium</keyword>
<evidence type="ECO:0000256" key="2">
    <source>
        <dbReference type="ARBA" id="ARBA00022723"/>
    </source>
</evidence>